<keyword evidence="6" id="KW-1185">Reference proteome</keyword>
<dbReference type="SUPFAM" id="SSF54197">
    <property type="entry name" value="HIT-like"/>
    <property type="match status" value="1"/>
</dbReference>
<dbReference type="RefSeq" id="XP_054826512.1">
    <property type="nucleotide sequence ID" value="XM_054970537.1"/>
</dbReference>
<dbReference type="InterPro" id="IPR040194">
    <property type="entry name" value="Cwf19-like"/>
</dbReference>
<evidence type="ECO:0000256" key="2">
    <source>
        <dbReference type="ARBA" id="ARBA00041007"/>
    </source>
</evidence>
<evidence type="ECO:0000259" key="5">
    <source>
        <dbReference type="Pfam" id="PF04677"/>
    </source>
</evidence>
<sequence>MAAPGGRRPLRVLVSGDAEGRLGALFGRVAAAQRKSGAFDLLLCVGDFFGSAGDADWEEYRTGAKKAPIQTYVLGANNEETVGYFPDVSGCELAENITYLGRKGVFNEASGLQIAYLSGTECLEEPVPAHCFSSKDVTDLKTSLLSTPKFKGVDILITSCWPRGVERFGNTPFDVDTKKCGSGLVSVLASSLKPRYHFSGLQKICYERLPYRPLVVLGPSYLQDGLSCYALLKQFQSCESSLLKVPPCKWYLYAFSILPMSSMDPAELVKQPQDVTENPYRGPGGWERGTQQLSGAEEEPVGQFFFDLSSKPKGKKRPSEGRTGQQPQPQRLPCKPSLPTAACWFCLASPEVEKHLVVSIGTHCYLALAKGGLSPDHVLVLPIGHYQSMVELASEVVEEVDQYKSSLKEFFRSRGKRCVVFERNYRSQHLQLQVVPVPQDCCTTEDIKEAFVVQAEEQQMELLEIPEHSSLKQIVQPGAPYFYVELDTGEKLFHRVRRHFPLQFGREVLASEAVLGMPGRADWRSCQTGKEEEAAAAQAFRQAFAPFDIAQGD</sequence>
<dbReference type="GO" id="GO:0071014">
    <property type="term" value="C:post-mRNA release spliceosomal complex"/>
    <property type="evidence" value="ECO:0007669"/>
    <property type="project" value="TreeGrafter"/>
</dbReference>
<dbReference type="GO" id="GO:0061632">
    <property type="term" value="F:RNA lariat debranching enzyme activator activity"/>
    <property type="evidence" value="ECO:0007669"/>
    <property type="project" value="TreeGrafter"/>
</dbReference>
<dbReference type="AlphaFoldDB" id="A0AA97IVS4"/>
<evidence type="ECO:0000313" key="7">
    <source>
        <dbReference type="RefSeq" id="XP_054826512.1"/>
    </source>
</evidence>
<proteinExistence type="inferred from homology"/>
<evidence type="ECO:0000256" key="1">
    <source>
        <dbReference type="ARBA" id="ARBA00006795"/>
    </source>
</evidence>
<name>A0AA97IVS4_EUBMA</name>
<evidence type="ECO:0000256" key="3">
    <source>
        <dbReference type="SAM" id="MobiDB-lite"/>
    </source>
</evidence>
<organism evidence="6 7">
    <name type="scientific">Eublepharis macularius</name>
    <name type="common">Leopard gecko</name>
    <name type="synonym">Cyrtodactylus macularius</name>
    <dbReference type="NCBI Taxonomy" id="481883"/>
    <lineage>
        <taxon>Eukaryota</taxon>
        <taxon>Metazoa</taxon>
        <taxon>Chordata</taxon>
        <taxon>Craniata</taxon>
        <taxon>Vertebrata</taxon>
        <taxon>Euteleostomi</taxon>
        <taxon>Lepidosauria</taxon>
        <taxon>Squamata</taxon>
        <taxon>Bifurcata</taxon>
        <taxon>Gekkota</taxon>
        <taxon>Eublepharidae</taxon>
        <taxon>Eublepharinae</taxon>
        <taxon>Eublepharis</taxon>
    </lineage>
</organism>
<feature type="region of interest" description="Disordered" evidence="3">
    <location>
        <begin position="307"/>
        <end position="333"/>
    </location>
</feature>
<dbReference type="GO" id="GO:0000398">
    <property type="term" value="P:mRNA splicing, via spliceosome"/>
    <property type="evidence" value="ECO:0007669"/>
    <property type="project" value="TreeGrafter"/>
</dbReference>
<protein>
    <recommendedName>
        <fullName evidence="2">CWF19-like protein 1</fullName>
    </recommendedName>
</protein>
<accession>A0AA97IVS4</accession>
<dbReference type="Pfam" id="PF04676">
    <property type="entry name" value="CwfJ_C_2"/>
    <property type="match status" value="1"/>
</dbReference>
<dbReference type="InterPro" id="IPR006767">
    <property type="entry name" value="Cwf19-like_C_dom-2"/>
</dbReference>
<dbReference type="PANTHER" id="PTHR12072">
    <property type="entry name" value="CWF19, CELL CYCLE CONTROL PROTEIN"/>
    <property type="match status" value="1"/>
</dbReference>
<dbReference type="Pfam" id="PF04677">
    <property type="entry name" value="CwfJ_C_1"/>
    <property type="match status" value="1"/>
</dbReference>
<evidence type="ECO:0000313" key="6">
    <source>
        <dbReference type="Proteomes" id="UP001190640"/>
    </source>
</evidence>
<evidence type="ECO:0000259" key="4">
    <source>
        <dbReference type="Pfam" id="PF04676"/>
    </source>
</evidence>
<dbReference type="CDD" id="cd07380">
    <property type="entry name" value="MPP_CWF19_N"/>
    <property type="match status" value="1"/>
</dbReference>
<gene>
    <name evidence="7" type="primary">LOC129323810</name>
</gene>
<dbReference type="Gene3D" id="3.30.428.10">
    <property type="entry name" value="HIT-like"/>
    <property type="match status" value="1"/>
</dbReference>
<reference evidence="7" key="1">
    <citation type="submission" date="2025-08" db="UniProtKB">
        <authorList>
            <consortium name="RefSeq"/>
        </authorList>
    </citation>
    <scope>IDENTIFICATION</scope>
    <source>
        <tissue evidence="7">Blood</tissue>
    </source>
</reference>
<dbReference type="GeneID" id="129323810"/>
<dbReference type="InterPro" id="IPR036265">
    <property type="entry name" value="HIT-like_sf"/>
</dbReference>
<dbReference type="PANTHER" id="PTHR12072:SF4">
    <property type="entry name" value="CWF19-LIKE PROTEIN 1"/>
    <property type="match status" value="1"/>
</dbReference>
<feature type="domain" description="Cwf19-like C-terminal" evidence="5">
    <location>
        <begin position="341"/>
        <end position="442"/>
    </location>
</feature>
<feature type="domain" description="Cwf19-like protein C-terminal" evidence="4">
    <location>
        <begin position="458"/>
        <end position="548"/>
    </location>
</feature>
<feature type="region of interest" description="Disordered" evidence="3">
    <location>
        <begin position="268"/>
        <end position="293"/>
    </location>
</feature>
<comment type="similarity">
    <text evidence="1">Belongs to the CWF19 family.</text>
</comment>
<dbReference type="KEGG" id="emc:129323810"/>
<dbReference type="FunFam" id="3.30.428.10:FF:000024">
    <property type="entry name" value="CWF19-like cell cycle control factor 1"/>
    <property type="match status" value="1"/>
</dbReference>
<dbReference type="Proteomes" id="UP001190640">
    <property type="component" value="Chromosome 2"/>
</dbReference>
<dbReference type="InterPro" id="IPR006768">
    <property type="entry name" value="Cwf19-like_C_dom-1"/>
</dbReference>